<feature type="transmembrane region" description="Helical" evidence="5">
    <location>
        <begin position="100"/>
        <end position="127"/>
    </location>
</feature>
<reference evidence="6 7" key="1">
    <citation type="submission" date="2018-03" db="EMBL/GenBank/DDBJ databases">
        <title>Genomic Encyclopedia of Archaeal and Bacterial Type Strains, Phase II (KMG-II): from individual species to whole genera.</title>
        <authorList>
            <person name="Goeker M."/>
        </authorList>
    </citation>
    <scope>NUCLEOTIDE SEQUENCE [LARGE SCALE GENOMIC DNA]</scope>
    <source>
        <strain evidence="6 7">DSM 28354</strain>
    </source>
</reference>
<feature type="transmembrane region" description="Helical" evidence="5">
    <location>
        <begin position="165"/>
        <end position="182"/>
    </location>
</feature>
<feature type="transmembrane region" description="Helical" evidence="5">
    <location>
        <begin position="24"/>
        <end position="46"/>
    </location>
</feature>
<evidence type="ECO:0000256" key="3">
    <source>
        <dbReference type="ARBA" id="ARBA00022989"/>
    </source>
</evidence>
<feature type="transmembrane region" description="Helical" evidence="5">
    <location>
        <begin position="188"/>
        <end position="211"/>
    </location>
</feature>
<dbReference type="Proteomes" id="UP000238375">
    <property type="component" value="Unassembled WGS sequence"/>
</dbReference>
<keyword evidence="7" id="KW-1185">Reference proteome</keyword>
<dbReference type="AlphaFoldDB" id="A0A2T0SW73"/>
<keyword evidence="4 5" id="KW-0472">Membrane</keyword>
<evidence type="ECO:0000313" key="7">
    <source>
        <dbReference type="Proteomes" id="UP000238375"/>
    </source>
</evidence>
<gene>
    <name evidence="6" type="ORF">CLV58_110136</name>
</gene>
<feature type="transmembrane region" description="Helical" evidence="5">
    <location>
        <begin position="133"/>
        <end position="153"/>
    </location>
</feature>
<name>A0A2T0SW73_9BACT</name>
<feature type="transmembrane region" description="Helical" evidence="5">
    <location>
        <begin position="344"/>
        <end position="365"/>
    </location>
</feature>
<dbReference type="Pfam" id="PF01943">
    <property type="entry name" value="Polysacc_synt"/>
    <property type="match status" value="1"/>
</dbReference>
<evidence type="ECO:0000256" key="4">
    <source>
        <dbReference type="ARBA" id="ARBA00023136"/>
    </source>
</evidence>
<dbReference type="RefSeq" id="WP_106138386.1">
    <property type="nucleotide sequence ID" value="NZ_PVTE01000010.1"/>
</dbReference>
<dbReference type="EMBL" id="PVTE01000010">
    <property type="protein sequence ID" value="PRY37666.1"/>
    <property type="molecule type" value="Genomic_DNA"/>
</dbReference>
<feature type="transmembrane region" description="Helical" evidence="5">
    <location>
        <begin position="377"/>
        <end position="397"/>
    </location>
</feature>
<proteinExistence type="predicted"/>
<dbReference type="InterPro" id="IPR002797">
    <property type="entry name" value="Polysacc_synth"/>
</dbReference>
<evidence type="ECO:0000256" key="1">
    <source>
        <dbReference type="ARBA" id="ARBA00004141"/>
    </source>
</evidence>
<accession>A0A2T0SW73</accession>
<sequence>MVSEEIKSIEEPTAAESQSVIKRFVVNVASLFSVQLANMLLPLLTVPYVVRIIGPERLGMLNFSLAFIAYFNLVINYGFDMAAVRSIAANRSNTAEINRVFCEVLAGKILLWLLSTVLFAGIVIAVPEFREQWVLHTCSYLTCIGIVLFPLWLYQGMEDLSRVALFNLIVKVLFSLSVFVLIRQPGDYIYQNLSMSIAQVLVSVVALVVAIRRYNLTITWPLWTNLKQRFIDDRTLFFSSMTITLYAGSNVFLLGLLSNAYNVGIFSAGTRLESISRAFAGIALNQAFFPIVANAFGRSREQGLRLVRTTFFPLAAFMGLISLGLWIIAPFFITLFYGEAFRDAVTILRIVSLLPLAIGLSNLLGLHTMLNLRMDKAFFAITAMGSVIGLSLNLLLIKTAGHVGAAWAWVITEGCITVAMYIYLRSQQVDVIQLSAFSEAVAFTKARLRTVTKLIPSRH</sequence>
<feature type="transmembrane region" description="Helical" evidence="5">
    <location>
        <begin position="236"/>
        <end position="258"/>
    </location>
</feature>
<dbReference type="GO" id="GO:0016020">
    <property type="term" value="C:membrane"/>
    <property type="evidence" value="ECO:0007669"/>
    <property type="project" value="UniProtKB-SubCell"/>
</dbReference>
<feature type="transmembrane region" description="Helical" evidence="5">
    <location>
        <begin position="278"/>
        <end position="297"/>
    </location>
</feature>
<protein>
    <submittedName>
        <fullName evidence="6">PST family polysaccharide transporter</fullName>
    </submittedName>
</protein>
<evidence type="ECO:0000256" key="2">
    <source>
        <dbReference type="ARBA" id="ARBA00022692"/>
    </source>
</evidence>
<dbReference type="OrthoDB" id="9815702at2"/>
<feature type="transmembrane region" description="Helical" evidence="5">
    <location>
        <begin position="309"/>
        <end position="338"/>
    </location>
</feature>
<keyword evidence="2 5" id="KW-0812">Transmembrane</keyword>
<dbReference type="InterPro" id="IPR052556">
    <property type="entry name" value="PolySynth_Transporter"/>
</dbReference>
<evidence type="ECO:0000313" key="6">
    <source>
        <dbReference type="EMBL" id="PRY37666.1"/>
    </source>
</evidence>
<dbReference type="PANTHER" id="PTHR43424">
    <property type="entry name" value="LOCUS PUTATIVE PROTEIN 1-RELATED"/>
    <property type="match status" value="1"/>
</dbReference>
<feature type="transmembrane region" description="Helical" evidence="5">
    <location>
        <begin position="58"/>
        <end position="79"/>
    </location>
</feature>
<dbReference type="PANTHER" id="PTHR43424:SF1">
    <property type="entry name" value="LOCUS PUTATIVE PROTEIN 1-RELATED"/>
    <property type="match status" value="1"/>
</dbReference>
<keyword evidence="3 5" id="KW-1133">Transmembrane helix</keyword>
<organism evidence="6 7">
    <name type="scientific">Spirosoma oryzae</name>
    <dbReference type="NCBI Taxonomy" id="1469603"/>
    <lineage>
        <taxon>Bacteria</taxon>
        <taxon>Pseudomonadati</taxon>
        <taxon>Bacteroidota</taxon>
        <taxon>Cytophagia</taxon>
        <taxon>Cytophagales</taxon>
        <taxon>Cytophagaceae</taxon>
        <taxon>Spirosoma</taxon>
    </lineage>
</organism>
<evidence type="ECO:0000256" key="5">
    <source>
        <dbReference type="SAM" id="Phobius"/>
    </source>
</evidence>
<dbReference type="CDD" id="cd13128">
    <property type="entry name" value="MATE_Wzx_like"/>
    <property type="match status" value="1"/>
</dbReference>
<feature type="transmembrane region" description="Helical" evidence="5">
    <location>
        <begin position="403"/>
        <end position="424"/>
    </location>
</feature>
<comment type="caution">
    <text evidence="6">The sequence shown here is derived from an EMBL/GenBank/DDBJ whole genome shotgun (WGS) entry which is preliminary data.</text>
</comment>
<comment type="subcellular location">
    <subcellularLocation>
        <location evidence="1">Membrane</location>
        <topology evidence="1">Multi-pass membrane protein</topology>
    </subcellularLocation>
</comment>